<dbReference type="AlphaFoldDB" id="A0A6P2CVQ5"/>
<evidence type="ECO:0000313" key="2">
    <source>
        <dbReference type="Proteomes" id="UP000464178"/>
    </source>
</evidence>
<proteinExistence type="predicted"/>
<dbReference type="EMBL" id="LR593886">
    <property type="protein sequence ID" value="VTR91182.1"/>
    <property type="molecule type" value="Genomic_DNA"/>
</dbReference>
<accession>A0A6P2CVQ5</accession>
<protein>
    <recommendedName>
        <fullName evidence="3">HEAT repeat domain-containing protein</fullName>
    </recommendedName>
</protein>
<organism evidence="1 2">
    <name type="scientific">Gemmata massiliana</name>
    <dbReference type="NCBI Taxonomy" id="1210884"/>
    <lineage>
        <taxon>Bacteria</taxon>
        <taxon>Pseudomonadati</taxon>
        <taxon>Planctomycetota</taxon>
        <taxon>Planctomycetia</taxon>
        <taxon>Gemmatales</taxon>
        <taxon>Gemmataceae</taxon>
        <taxon>Gemmata</taxon>
    </lineage>
</organism>
<sequence>MRTTPITAVFGLLLVTTFAVGGKERYYDSGSAASMPMVADRPGDAAVEQMIKDLGAEDWRTREQAGRDLAAQGERALPYMRRVLLATDNPEVQRRLAVLVKKLDFERLVAPKLVTLSAKDQSAQDIVTDIAKQTGYKIDTSNMQMNTKHSFEFNDAPFWKAIDAVATACGCTVQTDYQDDTIRLYNQDSVSPYMAYAGPFRFTATNINCNRSVQLSNLSRRGGSDRVTEYMSLSFQVQSEPKNPMLSISQPELVVATDNLGGSMLPPRENNNYAYRSGYYNQGNRSHNQSMSVNLTRVDRGATSIKELKGRVRIELLSGTSPEVTVTDPLKVKKKSFTGRTADLEVTSVDADANNKGVYTVNVTAKNRAPVDPRRGDDYMWANNLQQRIELSDENGNKYFSYGMQSSSYTPGGYQMTLMFGPDDRRTGRPAPFKLSAPTRLVLTEWHTVTHEVTFEFKNVPLP</sequence>
<evidence type="ECO:0000313" key="1">
    <source>
        <dbReference type="EMBL" id="VTR91182.1"/>
    </source>
</evidence>
<gene>
    <name evidence="1" type="ORF">SOIL9_65320</name>
</gene>
<reference evidence="1 2" key="1">
    <citation type="submission" date="2019-05" db="EMBL/GenBank/DDBJ databases">
        <authorList>
            <consortium name="Science for Life Laboratories"/>
        </authorList>
    </citation>
    <scope>NUCLEOTIDE SEQUENCE [LARGE SCALE GENOMIC DNA]</scope>
    <source>
        <strain evidence="1">Soil9</strain>
    </source>
</reference>
<dbReference type="KEGG" id="gms:SOIL9_65320"/>
<name>A0A6P2CVQ5_9BACT</name>
<evidence type="ECO:0008006" key="3">
    <source>
        <dbReference type="Google" id="ProtNLM"/>
    </source>
</evidence>
<keyword evidence="2" id="KW-1185">Reference proteome</keyword>
<dbReference type="RefSeq" id="WP_162666217.1">
    <property type="nucleotide sequence ID" value="NZ_LR593886.1"/>
</dbReference>
<dbReference type="Proteomes" id="UP000464178">
    <property type="component" value="Chromosome"/>
</dbReference>